<name>A0A183BAS8_9TREM</name>
<dbReference type="PANTHER" id="PTHR43876">
    <property type="entry name" value="UBIQUINONE BIOSYNTHESIS MONOOXYGENASE COQ6, MITOCHONDRIAL"/>
    <property type="match status" value="1"/>
</dbReference>
<evidence type="ECO:0000313" key="1">
    <source>
        <dbReference type="EMBL" id="VDP93585.1"/>
    </source>
</evidence>
<evidence type="ECO:0000313" key="2">
    <source>
        <dbReference type="Proteomes" id="UP000272942"/>
    </source>
</evidence>
<organism evidence="3">
    <name type="scientific">Echinostoma caproni</name>
    <dbReference type="NCBI Taxonomy" id="27848"/>
    <lineage>
        <taxon>Eukaryota</taxon>
        <taxon>Metazoa</taxon>
        <taxon>Spiralia</taxon>
        <taxon>Lophotrochozoa</taxon>
        <taxon>Platyhelminthes</taxon>
        <taxon>Trematoda</taxon>
        <taxon>Digenea</taxon>
        <taxon>Plagiorchiida</taxon>
        <taxon>Echinostomata</taxon>
        <taxon>Echinostomatoidea</taxon>
        <taxon>Echinostomatidae</taxon>
        <taxon>Echinostoma</taxon>
    </lineage>
</organism>
<dbReference type="InterPro" id="IPR051205">
    <property type="entry name" value="UbiH/COQ6_monooxygenase"/>
</dbReference>
<accession>A0A183BAS8</accession>
<dbReference type="InterPro" id="IPR036188">
    <property type="entry name" value="FAD/NAD-bd_sf"/>
</dbReference>
<keyword evidence="2" id="KW-1185">Reference proteome</keyword>
<dbReference type="WBParaSite" id="ECPE_0001635601-mRNA-1">
    <property type="protein sequence ID" value="ECPE_0001635601-mRNA-1"/>
    <property type="gene ID" value="ECPE_0001635601"/>
</dbReference>
<dbReference type="AlphaFoldDB" id="A0A183BAS8"/>
<dbReference type="OrthoDB" id="683240at2759"/>
<dbReference type="Gene3D" id="3.50.50.60">
    <property type="entry name" value="FAD/NAD(P)-binding domain"/>
    <property type="match status" value="1"/>
</dbReference>
<reference evidence="1 2" key="2">
    <citation type="submission" date="2018-11" db="EMBL/GenBank/DDBJ databases">
        <authorList>
            <consortium name="Pathogen Informatics"/>
        </authorList>
    </citation>
    <scope>NUCLEOTIDE SEQUENCE [LARGE SCALE GENOMIC DNA]</scope>
    <source>
        <strain evidence="1 2">Egypt</strain>
    </source>
</reference>
<gene>
    <name evidence="1" type="ORF">ECPE_LOCUS16313</name>
</gene>
<protein>
    <submittedName>
        <fullName evidence="3">UTRA domain-containing protein</fullName>
    </submittedName>
</protein>
<dbReference type="EMBL" id="UZAN01063789">
    <property type="protein sequence ID" value="VDP93585.1"/>
    <property type="molecule type" value="Genomic_DNA"/>
</dbReference>
<dbReference type="SUPFAM" id="SSF51905">
    <property type="entry name" value="FAD/NAD(P)-binding domain"/>
    <property type="match status" value="1"/>
</dbReference>
<sequence>MATKVETAANLGNTATLFRLTRSASGKKQVTHSVLRSASASSSILHGKRILLLENAPKKSYELSDVYEARTVALSCASQSMLQDLNAWDFLQSKRIQPVKAMKVWEDKSDAFLVFERDPLAHIVENNLVVEALRIVAQRALCPVSIEYEAHVDGIDLPSSDRSDQLARVHVRSMRTKDPWTVETNLVVRKLYCDRFLAISLKSL</sequence>
<dbReference type="PANTHER" id="PTHR43876:SF7">
    <property type="entry name" value="UBIQUINONE BIOSYNTHESIS MONOOXYGENASE COQ6, MITOCHONDRIAL"/>
    <property type="match status" value="1"/>
</dbReference>
<reference evidence="3" key="1">
    <citation type="submission" date="2016-06" db="UniProtKB">
        <authorList>
            <consortium name="WormBaseParasite"/>
        </authorList>
    </citation>
    <scope>IDENTIFICATION</scope>
</reference>
<proteinExistence type="predicted"/>
<dbReference type="GO" id="GO:0005739">
    <property type="term" value="C:mitochondrion"/>
    <property type="evidence" value="ECO:0007669"/>
    <property type="project" value="TreeGrafter"/>
</dbReference>
<dbReference type="Proteomes" id="UP000272942">
    <property type="component" value="Unassembled WGS sequence"/>
</dbReference>
<evidence type="ECO:0000313" key="3">
    <source>
        <dbReference type="WBParaSite" id="ECPE_0001635601-mRNA-1"/>
    </source>
</evidence>